<dbReference type="EMBL" id="ACIO01000253">
    <property type="protein sequence ID" value="EFC98578.1"/>
    <property type="molecule type" value="Genomic_DNA"/>
</dbReference>
<proteinExistence type="predicted"/>
<accession>D3AHZ8</accession>
<dbReference type="AlphaFoldDB" id="D3AHZ8"/>
<reference evidence="1 2" key="1">
    <citation type="submission" date="2010-01" db="EMBL/GenBank/DDBJ databases">
        <authorList>
            <person name="Weinstock G."/>
            <person name="Sodergren E."/>
            <person name="Clifton S."/>
            <person name="Fulton L."/>
            <person name="Fulton B."/>
            <person name="Courtney L."/>
            <person name="Fronick C."/>
            <person name="Harrison M."/>
            <person name="Strong C."/>
            <person name="Farmer C."/>
            <person name="Delahaunty K."/>
            <person name="Markovic C."/>
            <person name="Hall O."/>
            <person name="Minx P."/>
            <person name="Tomlinson C."/>
            <person name="Mitreva M."/>
            <person name="Nelson J."/>
            <person name="Hou S."/>
            <person name="Wollam A."/>
            <person name="Pepin K.H."/>
            <person name="Johnson M."/>
            <person name="Bhonagiri V."/>
            <person name="Nash W.E."/>
            <person name="Warren W."/>
            <person name="Chinwalla A."/>
            <person name="Mardis E.R."/>
            <person name="Wilson R.K."/>
        </authorList>
    </citation>
    <scope>NUCLEOTIDE SEQUENCE [LARGE SCALE GENOMIC DNA]</scope>
    <source>
        <strain evidence="1 2">DSM 13479</strain>
    </source>
</reference>
<gene>
    <name evidence="1" type="ORF">CLOSTHATH_03237</name>
</gene>
<dbReference type="Proteomes" id="UP000004968">
    <property type="component" value="Unassembled WGS sequence"/>
</dbReference>
<organism evidence="1 2">
    <name type="scientific">Hungatella hathewayi DSM 13479</name>
    <dbReference type="NCBI Taxonomy" id="566550"/>
    <lineage>
        <taxon>Bacteria</taxon>
        <taxon>Bacillati</taxon>
        <taxon>Bacillota</taxon>
        <taxon>Clostridia</taxon>
        <taxon>Lachnospirales</taxon>
        <taxon>Lachnospiraceae</taxon>
        <taxon>Hungatella</taxon>
    </lineage>
</organism>
<name>D3AHZ8_9FIRM</name>
<comment type="caution">
    <text evidence="1">The sequence shown here is derived from an EMBL/GenBank/DDBJ whole genome shotgun (WGS) entry which is preliminary data.</text>
</comment>
<dbReference type="HOGENOM" id="CLU_3310999_0_0_9"/>
<evidence type="ECO:0000313" key="1">
    <source>
        <dbReference type="EMBL" id="EFC98578.1"/>
    </source>
</evidence>
<sequence length="39" mass="4670">MNILIGGRLYARYTAVFRQKNWRKRIISSPPSFYLSFAF</sequence>
<evidence type="ECO:0000313" key="2">
    <source>
        <dbReference type="Proteomes" id="UP000004968"/>
    </source>
</evidence>
<protein>
    <submittedName>
        <fullName evidence="1">Uncharacterized protein</fullName>
    </submittedName>
</protein>